<dbReference type="PANTHER" id="PTHR46832:SF1">
    <property type="entry name" value="5'-METHYLTHIOADENOSINE_S-ADENOSYLHOMOCYSTEINE NUCLEOSIDASE"/>
    <property type="match status" value="1"/>
</dbReference>
<comment type="caution">
    <text evidence="3">The sequence shown here is derived from an EMBL/GenBank/DDBJ whole genome shotgun (WGS) entry which is preliminary data.</text>
</comment>
<organism evidence="3 4">
    <name type="scientific">Mycolicibacterium obuense</name>
    <dbReference type="NCBI Taxonomy" id="1807"/>
    <lineage>
        <taxon>Bacteria</taxon>
        <taxon>Bacillati</taxon>
        <taxon>Actinomycetota</taxon>
        <taxon>Actinomycetes</taxon>
        <taxon>Mycobacteriales</taxon>
        <taxon>Mycobacteriaceae</taxon>
        <taxon>Mycolicibacterium</taxon>
    </lineage>
</organism>
<dbReference type="GO" id="GO:0005829">
    <property type="term" value="C:cytosol"/>
    <property type="evidence" value="ECO:0007669"/>
    <property type="project" value="TreeGrafter"/>
</dbReference>
<dbReference type="GO" id="GO:0008782">
    <property type="term" value="F:adenosylhomocysteine nucleosidase activity"/>
    <property type="evidence" value="ECO:0007669"/>
    <property type="project" value="TreeGrafter"/>
</dbReference>
<dbReference type="SUPFAM" id="SSF53167">
    <property type="entry name" value="Purine and uridine phosphorylases"/>
    <property type="match status" value="1"/>
</dbReference>
<dbReference type="GO" id="GO:0008930">
    <property type="term" value="F:methylthioadenosine nucleosidase activity"/>
    <property type="evidence" value="ECO:0007669"/>
    <property type="project" value="TreeGrafter"/>
</dbReference>
<dbReference type="GO" id="GO:0009116">
    <property type="term" value="P:nucleoside metabolic process"/>
    <property type="evidence" value="ECO:0007669"/>
    <property type="project" value="InterPro"/>
</dbReference>
<feature type="region of interest" description="Disordered" evidence="1">
    <location>
        <begin position="15"/>
        <end position="64"/>
    </location>
</feature>
<dbReference type="InterPro" id="IPR035994">
    <property type="entry name" value="Nucleoside_phosphorylase_sf"/>
</dbReference>
<feature type="compositionally biased region" description="Basic residues" evidence="1">
    <location>
        <begin position="20"/>
        <end position="31"/>
    </location>
</feature>
<protein>
    <recommendedName>
        <fullName evidence="2">Nucleoside phosphorylase domain-containing protein</fullName>
    </recommendedName>
</protein>
<dbReference type="PANTHER" id="PTHR46832">
    <property type="entry name" value="5'-METHYLTHIOADENOSINE/S-ADENOSYLHOMOCYSTEINE NUCLEOSIDASE"/>
    <property type="match status" value="1"/>
</dbReference>
<dbReference type="GO" id="GO:0019284">
    <property type="term" value="P:L-methionine salvage from S-adenosylmethionine"/>
    <property type="evidence" value="ECO:0007669"/>
    <property type="project" value="TreeGrafter"/>
</dbReference>
<dbReference type="RefSeq" id="WP_133414195.1">
    <property type="nucleotide sequence ID" value="NZ_SDLP01000005.1"/>
</dbReference>
<evidence type="ECO:0000259" key="2">
    <source>
        <dbReference type="Pfam" id="PF01048"/>
    </source>
</evidence>
<dbReference type="EMBL" id="SDLP01000005">
    <property type="protein sequence ID" value="TDL06453.1"/>
    <property type="molecule type" value="Genomic_DNA"/>
</dbReference>
<dbReference type="InterPro" id="IPR000845">
    <property type="entry name" value="Nucleoside_phosphorylase_d"/>
</dbReference>
<evidence type="ECO:0000256" key="1">
    <source>
        <dbReference type="SAM" id="MobiDB-lite"/>
    </source>
</evidence>
<feature type="domain" description="Nucleoside phosphorylase" evidence="2">
    <location>
        <begin position="72"/>
        <end position="300"/>
    </location>
</feature>
<accession>A0A4R5X3V9</accession>
<dbReference type="Pfam" id="PF01048">
    <property type="entry name" value="PNP_UDP_1"/>
    <property type="match status" value="1"/>
</dbReference>
<dbReference type="AlphaFoldDB" id="A0A4R5X3V9"/>
<feature type="compositionally biased region" description="Basic and acidic residues" evidence="1">
    <location>
        <begin position="33"/>
        <end position="49"/>
    </location>
</feature>
<proteinExistence type="predicted"/>
<reference evidence="3 4" key="1">
    <citation type="submission" date="2019-01" db="EMBL/GenBank/DDBJ databases">
        <title>High-quality-draft genome sequences of five non-tuberculosis mycobacteriaceae isolated from a nosocomial environment.</title>
        <authorList>
            <person name="Tiago I."/>
            <person name="Alarico S."/>
            <person name="Pereira S.G."/>
            <person name="Coelho C."/>
            <person name="Maranha A."/>
            <person name="Empadinhas N."/>
        </authorList>
    </citation>
    <scope>NUCLEOTIDE SEQUENCE [LARGE SCALE GENOMIC DNA]</scope>
    <source>
        <strain evidence="3 4">22DIII</strain>
    </source>
</reference>
<name>A0A4R5X3V9_9MYCO</name>
<gene>
    <name evidence="3" type="ORF">EUA04_17185</name>
</gene>
<dbReference type="Gene3D" id="3.40.50.1580">
    <property type="entry name" value="Nucleoside phosphorylase domain"/>
    <property type="match status" value="1"/>
</dbReference>
<sequence length="328" mass="36396">MREDALGKEFYGQLSELAKRNRQPHQTKMRPRAQVDDEIHIRHEPDPIKKSPGPTAVENNQKRPEPLESVDIAIITALRDPEFNQVLGTFGQDWQASGQQNVAYQTAQIKVGHNDLSVVAACQNAMGMVPAALLTQKTISIWRPRIVIMTGICASVPNKTNLGDVVVAKQIFDYGSGKIQDGIIKPDYTPLEMMEVLTNYATEAAYDNETLRAIRDSWPIAQGKPDTELKAHVGPFCSGAAVVADDSIVAGITEHKRSLIGIDMEAYGVATACVTSLSHRTPFLIVKSVQDYANSDKNDDYRLYAAFTSAKFVYEFIRKYWKDIEPAL</sequence>
<evidence type="ECO:0000313" key="3">
    <source>
        <dbReference type="EMBL" id="TDL06453.1"/>
    </source>
</evidence>
<dbReference type="Proteomes" id="UP000294952">
    <property type="component" value="Unassembled WGS sequence"/>
</dbReference>
<evidence type="ECO:0000313" key="4">
    <source>
        <dbReference type="Proteomes" id="UP000294952"/>
    </source>
</evidence>